<dbReference type="Gene3D" id="2.60.40.10">
    <property type="entry name" value="Immunoglobulins"/>
    <property type="match status" value="5"/>
</dbReference>
<protein>
    <recommendedName>
        <fullName evidence="2">Ig-like domain-containing protein</fullName>
    </recommendedName>
</protein>
<organism evidence="3 4">
    <name type="scientific">Knipowitschia caucasica</name>
    <name type="common">Caucasian dwarf goby</name>
    <name type="synonym">Pomatoschistus caucasicus</name>
    <dbReference type="NCBI Taxonomy" id="637954"/>
    <lineage>
        <taxon>Eukaryota</taxon>
        <taxon>Metazoa</taxon>
        <taxon>Chordata</taxon>
        <taxon>Craniata</taxon>
        <taxon>Vertebrata</taxon>
        <taxon>Euteleostomi</taxon>
        <taxon>Actinopterygii</taxon>
        <taxon>Neopterygii</taxon>
        <taxon>Teleostei</taxon>
        <taxon>Neoteleostei</taxon>
        <taxon>Acanthomorphata</taxon>
        <taxon>Gobiaria</taxon>
        <taxon>Gobiiformes</taxon>
        <taxon>Gobioidei</taxon>
        <taxon>Gobiidae</taxon>
        <taxon>Gobiinae</taxon>
        <taxon>Knipowitschia</taxon>
    </lineage>
</organism>
<keyword evidence="4" id="KW-1185">Reference proteome</keyword>
<dbReference type="Pfam" id="PF24770">
    <property type="entry name" value="Ig-CFAP74_2"/>
    <property type="match status" value="1"/>
</dbReference>
<dbReference type="NCBIfam" id="NF012200">
    <property type="entry name" value="choice_anch_D"/>
    <property type="match status" value="2"/>
</dbReference>
<dbReference type="PANTHER" id="PTHR22538">
    <property type="entry name" value="CILIA- AND FLAGELLA-ASSOCIATED PROTEIN 74"/>
    <property type="match status" value="1"/>
</dbReference>
<feature type="region of interest" description="Disordered" evidence="1">
    <location>
        <begin position="669"/>
        <end position="701"/>
    </location>
</feature>
<proteinExistence type="predicted"/>
<evidence type="ECO:0000256" key="1">
    <source>
        <dbReference type="SAM" id="MobiDB-lite"/>
    </source>
</evidence>
<dbReference type="Pfam" id="PF24778">
    <property type="entry name" value="Ig-CFAP74_3rd"/>
    <property type="match status" value="1"/>
</dbReference>
<accession>A0AAV2M0Z9</accession>
<dbReference type="EMBL" id="OZ035827">
    <property type="protein sequence ID" value="CAL1606979.1"/>
    <property type="molecule type" value="Genomic_DNA"/>
</dbReference>
<gene>
    <name evidence="3" type="ORF">KC01_LOCUS34068</name>
</gene>
<dbReference type="Proteomes" id="UP001497482">
    <property type="component" value="Chromosome 5"/>
</dbReference>
<feature type="domain" description="Ig-like" evidence="2">
    <location>
        <begin position="662"/>
        <end position="778"/>
    </location>
</feature>
<sequence length="1098" mass="120090">MLQWSGQIQPQLWLCLQGSGPEAERQRESRQLLEKQRQVVKALQSNCAAAHSRAQAAMQREQQCEEPSLQREQQCEARHEREQQCEDARPQREQCKEARLQPVMKTHHKRTSKERSERQNLKSILGEDLKEQQLFRRKQNPQAVEGCQPGGTVPPALSVPSPPLYLRGDSSDSSDSSDNQDTTAPEHPQQQDEEDQDEAAGGDLELPEFSGMWAHGYKDFEVKQRYKRKVVLTNVSYSSSECRLTGLSAALSSCMSVRVICSPKKSQVEVDSVDVDLGSSVVGETVTRSITLTNRGALGCEFKLDMGDQGEQRSVPPLRPMVTEGFIGPFQSIKLELAFKGTVPGVTTHTVYIHSSDCSRRILVQVKATVVSVPVWASPSDVEMKICLWDECYHHCLCVHSRASTALRLTFEVAPGLRKYMEVVPKTGFVQAQSSFKALLKFQPRRSLVEEAGKMFDQDTGVLETPVEVHVAGQTVRVTVSAVLTCSDLTLDTQELDFGPCSVHQAIRSSVYLSNMSLLPQDYGFCRVPEFLEVLPHDGFGTLLPQETRRLDVVFRPRRAQDYSCQLYCRTGLSRELKLACRGIGVRPPLKLSHTSVQFGATVVGHVSSALVHLINTEALLSAAGPRLFSFQVPDHSMVSVCPCTGQLQPGEHCLIQLTFRPSLCEAENGSDTGTQAEVSPAEGSRAVQRESPAGLPQSQHHGHLTLTCCVSDATSGSSEQAPSWSPLNMLWLMLQYPIIQPPLLVTSGTSVTFHPVAVGETALHKCFVQNISEESLDLGSSLLSVEGAFSVVNALRPLAPGHTHTLLLSFCPRKAMKYCEQLELRSQRGSLWLCLRGQGLQSEVSCSTSDPEMDFGHVLLNDRCSRTVTLQNTSAVEVGYRTLLSSQTAPLVAPPPPLVSGDCGESVFTVQPAGGRLSPGQSVDLRICFHPKAEREFRARLTVQLSDQSVVCETDLQGAAWSKSIFVSGGDRLCTQAPGTATPPVSEASPMLVTLTGAGAGSKGSVVRELKVGYVRSTLPNKKNVEFVWEDSGCLQGHGFSIEPSRGAVEPGTTCTVSLTWTPPAGYKPHDVLQSHVFLRANSVTLYNVTLMGMFSS</sequence>
<dbReference type="PANTHER" id="PTHR22538:SF0">
    <property type="entry name" value="CILIA- AND FLAGELLA-ASSOCIATED PROTEIN 74"/>
    <property type="match status" value="1"/>
</dbReference>
<dbReference type="InterPro" id="IPR056307">
    <property type="entry name" value="Ig-CFAP74_3rd"/>
</dbReference>
<dbReference type="InterPro" id="IPR056310">
    <property type="entry name" value="Ig-CFAP74_4th"/>
</dbReference>
<feature type="compositionally biased region" description="Basic and acidic residues" evidence="1">
    <location>
        <begin position="113"/>
        <end position="134"/>
    </location>
</feature>
<dbReference type="Pfam" id="PF24771">
    <property type="entry name" value="Ig_CFAP74_1st"/>
    <property type="match status" value="1"/>
</dbReference>
<dbReference type="PROSITE" id="PS50835">
    <property type="entry name" value="IG_LIKE"/>
    <property type="match status" value="1"/>
</dbReference>
<feature type="compositionally biased region" description="Acidic residues" evidence="1">
    <location>
        <begin position="191"/>
        <end position="200"/>
    </location>
</feature>
<dbReference type="Pfam" id="PF24798">
    <property type="entry name" value="Ig-CFAP74_4th"/>
    <property type="match status" value="1"/>
</dbReference>
<dbReference type="InterPro" id="IPR013783">
    <property type="entry name" value="Ig-like_fold"/>
</dbReference>
<evidence type="ECO:0000313" key="3">
    <source>
        <dbReference type="EMBL" id="CAL1606979.1"/>
    </source>
</evidence>
<feature type="region of interest" description="Disordered" evidence="1">
    <location>
        <begin position="83"/>
        <end position="203"/>
    </location>
</feature>
<reference evidence="3 4" key="1">
    <citation type="submission" date="2024-04" db="EMBL/GenBank/DDBJ databases">
        <authorList>
            <person name="Waldvogel A.-M."/>
            <person name="Schoenle A."/>
        </authorList>
    </citation>
    <scope>NUCLEOTIDE SEQUENCE [LARGE SCALE GENOMIC DNA]</scope>
</reference>
<dbReference type="InterPro" id="IPR056306">
    <property type="entry name" value="Ig-CFAP74_2nd"/>
</dbReference>
<evidence type="ECO:0000259" key="2">
    <source>
        <dbReference type="PROSITE" id="PS50835"/>
    </source>
</evidence>
<evidence type="ECO:0000313" key="4">
    <source>
        <dbReference type="Proteomes" id="UP001497482"/>
    </source>
</evidence>
<dbReference type="AlphaFoldDB" id="A0AAV2M0Z9"/>
<feature type="compositionally biased region" description="Basic and acidic residues" evidence="1">
    <location>
        <begin position="83"/>
        <end position="99"/>
    </location>
</feature>
<name>A0AAV2M0Z9_KNICA</name>
<dbReference type="InterPro" id="IPR007110">
    <property type="entry name" value="Ig-like_dom"/>
</dbReference>